<name>A0A554A3Z6_9BACI</name>
<dbReference type="FunFam" id="1.10.287.130:FF:000011">
    <property type="entry name" value="Sensor histidine kinase DcuS"/>
    <property type="match status" value="1"/>
</dbReference>
<dbReference type="OrthoDB" id="9792686at2"/>
<organism evidence="15 16">
    <name type="scientific">Alkalicoccobacillus porphyridii</name>
    <dbReference type="NCBI Taxonomy" id="2597270"/>
    <lineage>
        <taxon>Bacteria</taxon>
        <taxon>Bacillati</taxon>
        <taxon>Bacillota</taxon>
        <taxon>Bacilli</taxon>
        <taxon>Bacillales</taxon>
        <taxon>Bacillaceae</taxon>
        <taxon>Alkalicoccobacillus</taxon>
    </lineage>
</organism>
<proteinExistence type="predicted"/>
<keyword evidence="5 13" id="KW-0812">Transmembrane</keyword>
<evidence type="ECO:0000256" key="4">
    <source>
        <dbReference type="ARBA" id="ARBA00022679"/>
    </source>
</evidence>
<evidence type="ECO:0000256" key="13">
    <source>
        <dbReference type="SAM" id="Phobius"/>
    </source>
</evidence>
<dbReference type="Proteomes" id="UP000318521">
    <property type="component" value="Unassembled WGS sequence"/>
</dbReference>
<dbReference type="SUPFAM" id="SSF55874">
    <property type="entry name" value="ATPase domain of HSP90 chaperone/DNA topoisomerase II/histidine kinase"/>
    <property type="match status" value="1"/>
</dbReference>
<dbReference type="PROSITE" id="PS50109">
    <property type="entry name" value="HIS_KIN"/>
    <property type="match status" value="1"/>
</dbReference>
<evidence type="ECO:0000259" key="14">
    <source>
        <dbReference type="PROSITE" id="PS50109"/>
    </source>
</evidence>
<keyword evidence="8" id="KW-0067">ATP-binding</keyword>
<gene>
    <name evidence="15" type="ORF">FN960_02295</name>
</gene>
<dbReference type="Pfam" id="PF02518">
    <property type="entry name" value="HATPase_c"/>
    <property type="match status" value="1"/>
</dbReference>
<evidence type="ECO:0000256" key="10">
    <source>
        <dbReference type="ARBA" id="ARBA00023012"/>
    </source>
</evidence>
<keyword evidence="16" id="KW-1185">Reference proteome</keyword>
<evidence type="ECO:0000256" key="6">
    <source>
        <dbReference type="ARBA" id="ARBA00022741"/>
    </source>
</evidence>
<keyword evidence="2" id="KW-1003">Cell membrane</keyword>
<dbReference type="PANTHER" id="PTHR43547:SF10">
    <property type="entry name" value="SENSOR HISTIDINE KINASE DCUS"/>
    <property type="match status" value="1"/>
</dbReference>
<keyword evidence="3" id="KW-0597">Phosphoprotein</keyword>
<reference evidence="15 16" key="1">
    <citation type="submission" date="2019-07" db="EMBL/GenBank/DDBJ databases">
        <authorList>
            <person name="Park Y.J."/>
            <person name="Jeong S.E."/>
            <person name="Jung H.S."/>
        </authorList>
    </citation>
    <scope>NUCLEOTIDE SEQUENCE [LARGE SCALE GENOMIC DNA]</scope>
    <source>
        <strain evidence="16">P16(2019)</strain>
    </source>
</reference>
<evidence type="ECO:0000256" key="11">
    <source>
        <dbReference type="ARBA" id="ARBA00023136"/>
    </source>
</evidence>
<dbReference type="Gene3D" id="1.10.287.130">
    <property type="match status" value="1"/>
</dbReference>
<dbReference type="InterPro" id="IPR039506">
    <property type="entry name" value="SPOB_a"/>
</dbReference>
<evidence type="ECO:0000313" key="15">
    <source>
        <dbReference type="EMBL" id="TSB48405.1"/>
    </source>
</evidence>
<dbReference type="Pfam" id="PF17203">
    <property type="entry name" value="sCache_3_2"/>
    <property type="match status" value="1"/>
</dbReference>
<keyword evidence="9 13" id="KW-1133">Transmembrane helix</keyword>
<dbReference type="Gene3D" id="3.30.450.20">
    <property type="entry name" value="PAS domain"/>
    <property type="match status" value="2"/>
</dbReference>
<dbReference type="Gene3D" id="3.30.565.10">
    <property type="entry name" value="Histidine kinase-like ATPase, C-terminal domain"/>
    <property type="match status" value="1"/>
</dbReference>
<dbReference type="SMART" id="SM00387">
    <property type="entry name" value="HATPase_c"/>
    <property type="match status" value="1"/>
</dbReference>
<protein>
    <submittedName>
        <fullName evidence="15">Sensor histidine kinase</fullName>
    </submittedName>
</protein>
<dbReference type="InterPro" id="IPR029151">
    <property type="entry name" value="Sensor-like_sf"/>
</dbReference>
<dbReference type="SUPFAM" id="SSF103190">
    <property type="entry name" value="Sensory domain-like"/>
    <property type="match status" value="1"/>
</dbReference>
<dbReference type="EMBL" id="VLXZ01000001">
    <property type="protein sequence ID" value="TSB48405.1"/>
    <property type="molecule type" value="Genomic_DNA"/>
</dbReference>
<feature type="transmembrane region" description="Helical" evidence="13">
    <location>
        <begin position="7"/>
        <end position="26"/>
    </location>
</feature>
<sequence>MKFQYKLMLLIFSLILVIISILGISFQRIIEDALEQEIGQRALDVAETLALNPTIIEAFQSEDPESSMYQVATDAFQVSEAEFITIANQQGIRYYHPDPSRVGLPSVGGDNDPVLNDGHSIISKAEGSLGLSIRGKAPIKNGEEIVGFVSVGFLAESIQATAQMYERLVLLIGIGTVILGLIGVLFVTRGLKRATLGMEPNEIGRLYQEKQAIVESVGEGIVAFNQHHEITLLNARARKLLKLDPEQEYMGMSMDVVDHSAVLKELSLQSDGTSHTQPAITMTKGIVVQKVPIWNKGKEWMGTVFSLRDISDLNELTERLSQTQNYADALRAQTHEFSNKLYVLSGLLQLESYQEAIDYIEEESQEQLKKTEAFKYQRVDPLLHSLLIGKQHQAEEKGIDFTIQLPTNTLSLSQYLRRPVVTIIGNLLDNAMDAVLKPEAKSKKITISFTQQDQALMMTICDWGIGFSEHSFESLLRTRYSSKEQKNHGYGMRIIHHMLDEVDGTITHCEDSDAVTCIKVSIPMHQSQTK</sequence>
<dbReference type="SUPFAM" id="SSF55785">
    <property type="entry name" value="PYP-like sensor domain (PAS domain)"/>
    <property type="match status" value="1"/>
</dbReference>
<evidence type="ECO:0000256" key="12">
    <source>
        <dbReference type="SAM" id="Coils"/>
    </source>
</evidence>
<keyword evidence="7 15" id="KW-0418">Kinase</keyword>
<dbReference type="PANTHER" id="PTHR43547">
    <property type="entry name" value="TWO-COMPONENT HISTIDINE KINASE"/>
    <property type="match status" value="1"/>
</dbReference>
<comment type="subcellular location">
    <subcellularLocation>
        <location evidence="1">Cell membrane</location>
        <topology evidence="1">Multi-pass membrane protein</topology>
    </subcellularLocation>
</comment>
<feature type="domain" description="Histidine kinase" evidence="14">
    <location>
        <begin position="332"/>
        <end position="526"/>
    </location>
</feature>
<feature type="transmembrane region" description="Helical" evidence="13">
    <location>
        <begin position="168"/>
        <end position="188"/>
    </location>
</feature>
<evidence type="ECO:0000256" key="9">
    <source>
        <dbReference type="ARBA" id="ARBA00022989"/>
    </source>
</evidence>
<dbReference type="AlphaFoldDB" id="A0A554A3Z6"/>
<dbReference type="GO" id="GO:0005524">
    <property type="term" value="F:ATP binding"/>
    <property type="evidence" value="ECO:0007669"/>
    <property type="project" value="UniProtKB-KW"/>
</dbReference>
<dbReference type="InterPro" id="IPR005467">
    <property type="entry name" value="His_kinase_dom"/>
</dbReference>
<dbReference type="InterPro" id="IPR035965">
    <property type="entry name" value="PAS-like_dom_sf"/>
</dbReference>
<evidence type="ECO:0000256" key="1">
    <source>
        <dbReference type="ARBA" id="ARBA00004651"/>
    </source>
</evidence>
<keyword evidence="6" id="KW-0547">Nucleotide-binding</keyword>
<dbReference type="SUPFAM" id="SSF55890">
    <property type="entry name" value="Sporulation response regulatory protein Spo0B"/>
    <property type="match status" value="1"/>
</dbReference>
<evidence type="ECO:0000256" key="7">
    <source>
        <dbReference type="ARBA" id="ARBA00022777"/>
    </source>
</evidence>
<evidence type="ECO:0000256" key="3">
    <source>
        <dbReference type="ARBA" id="ARBA00022553"/>
    </source>
</evidence>
<keyword evidence="12" id="KW-0175">Coiled coil</keyword>
<feature type="coiled-coil region" evidence="12">
    <location>
        <begin position="313"/>
        <end position="370"/>
    </location>
</feature>
<dbReference type="RefSeq" id="WP_143846750.1">
    <property type="nucleotide sequence ID" value="NZ_VLXZ01000001.1"/>
</dbReference>
<keyword evidence="11 13" id="KW-0472">Membrane</keyword>
<dbReference type="InterPro" id="IPR036890">
    <property type="entry name" value="HATPase_C_sf"/>
</dbReference>
<evidence type="ECO:0000256" key="2">
    <source>
        <dbReference type="ARBA" id="ARBA00022475"/>
    </source>
</evidence>
<dbReference type="GO" id="GO:0005886">
    <property type="term" value="C:plasma membrane"/>
    <property type="evidence" value="ECO:0007669"/>
    <property type="project" value="UniProtKB-SubCell"/>
</dbReference>
<keyword evidence="4" id="KW-0808">Transferase</keyword>
<dbReference type="GO" id="GO:0000155">
    <property type="term" value="F:phosphorelay sensor kinase activity"/>
    <property type="evidence" value="ECO:0007669"/>
    <property type="project" value="InterPro"/>
</dbReference>
<evidence type="ECO:0000256" key="8">
    <source>
        <dbReference type="ARBA" id="ARBA00022840"/>
    </source>
</evidence>
<dbReference type="InterPro" id="IPR016120">
    <property type="entry name" value="Sig_transdc_His_kin_SpoOB"/>
</dbReference>
<comment type="caution">
    <text evidence="15">The sequence shown here is derived from an EMBL/GenBank/DDBJ whole genome shotgun (WGS) entry which is preliminary data.</text>
</comment>
<evidence type="ECO:0000256" key="5">
    <source>
        <dbReference type="ARBA" id="ARBA00022692"/>
    </source>
</evidence>
<accession>A0A554A3Z6</accession>
<keyword evidence="10" id="KW-0902">Two-component regulatory system</keyword>
<evidence type="ECO:0000313" key="16">
    <source>
        <dbReference type="Proteomes" id="UP000318521"/>
    </source>
</evidence>
<dbReference type="InterPro" id="IPR003594">
    <property type="entry name" value="HATPase_dom"/>
</dbReference>
<dbReference type="InterPro" id="IPR033463">
    <property type="entry name" value="sCache_3"/>
</dbReference>
<dbReference type="Pfam" id="PF14689">
    <property type="entry name" value="SPOB_a"/>
    <property type="match status" value="1"/>
</dbReference>